<protein>
    <recommendedName>
        <fullName evidence="6">LysR substrate-binding domain-containing protein</fullName>
    </recommendedName>
</protein>
<dbReference type="InterPro" id="IPR058163">
    <property type="entry name" value="LysR-type_TF_proteobact-type"/>
</dbReference>
<dbReference type="AlphaFoldDB" id="A0A7W8P1V9"/>
<keyword evidence="3" id="KW-0812">Transmembrane</keyword>
<evidence type="ECO:0000313" key="4">
    <source>
        <dbReference type="EMBL" id="MBB5401699.1"/>
    </source>
</evidence>
<name>A0A7W8P1V9_9BURK</name>
<dbReference type="Proteomes" id="UP000592820">
    <property type="component" value="Unassembled WGS sequence"/>
</dbReference>
<dbReference type="PANTHER" id="PTHR30537:SF5">
    <property type="entry name" value="HTH-TYPE TRANSCRIPTIONAL ACTIVATOR TTDR-RELATED"/>
    <property type="match status" value="1"/>
</dbReference>
<evidence type="ECO:0000256" key="3">
    <source>
        <dbReference type="SAM" id="Phobius"/>
    </source>
</evidence>
<organism evidence="4 5">
    <name type="scientific">Paraburkholderia youngii</name>
    <dbReference type="NCBI Taxonomy" id="2782701"/>
    <lineage>
        <taxon>Bacteria</taxon>
        <taxon>Pseudomonadati</taxon>
        <taxon>Pseudomonadota</taxon>
        <taxon>Betaproteobacteria</taxon>
        <taxon>Burkholderiales</taxon>
        <taxon>Burkholderiaceae</taxon>
        <taxon>Paraburkholderia</taxon>
    </lineage>
</organism>
<comment type="caution">
    <text evidence="4">The sequence shown here is derived from an EMBL/GenBank/DDBJ whole genome shotgun (WGS) entry which is preliminary data.</text>
</comment>
<dbReference type="EMBL" id="JACHDE010000006">
    <property type="protein sequence ID" value="MBB5401699.1"/>
    <property type="molecule type" value="Genomic_DNA"/>
</dbReference>
<dbReference type="Gene3D" id="3.40.190.290">
    <property type="match status" value="1"/>
</dbReference>
<dbReference type="SUPFAM" id="SSF53850">
    <property type="entry name" value="Periplasmic binding protein-like II"/>
    <property type="match status" value="1"/>
</dbReference>
<evidence type="ECO:0000313" key="5">
    <source>
        <dbReference type="Proteomes" id="UP000592820"/>
    </source>
</evidence>
<dbReference type="RefSeq" id="WP_254906074.1">
    <property type="nucleotide sequence ID" value="NZ_JACHDE010000006.1"/>
</dbReference>
<proteinExistence type="inferred from homology"/>
<sequence length="207" mass="23061">MRIIQFRYVYIDSIFIVCIFSGVCGLGGNQSTFTVYRLRVPVGLWPEGRRFYERSKQVLEEYADAIADVRGQTQRPVGRLTISAPVGLGELRLNTLVLEFLAQYPEIEIELNLTGRARDAEHSHRCCAPPTPWRTHFGHASTVRAARASSLHPAGAALRSPRHSVVSGMAEKRSRSGNRPAPESGWKPLIRRGSRRRGPSETARIAA</sequence>
<keyword evidence="3" id="KW-0472">Membrane</keyword>
<accession>A0A7W8P1V9</accession>
<reference evidence="4 5" key="1">
    <citation type="submission" date="2020-08" db="EMBL/GenBank/DDBJ databases">
        <title>Genomic Encyclopedia of Type Strains, Phase IV (KMG-V): Genome sequencing to study the core and pangenomes of soil and plant-associated prokaryotes.</title>
        <authorList>
            <person name="Whitman W."/>
        </authorList>
    </citation>
    <scope>NUCLEOTIDE SEQUENCE [LARGE SCALE GENOMIC DNA]</scope>
    <source>
        <strain evidence="4 5">JPY162</strain>
    </source>
</reference>
<dbReference type="PANTHER" id="PTHR30537">
    <property type="entry name" value="HTH-TYPE TRANSCRIPTIONAL REGULATOR"/>
    <property type="match status" value="1"/>
</dbReference>
<gene>
    <name evidence="4" type="ORF">HDG41_003782</name>
</gene>
<keyword evidence="3" id="KW-1133">Transmembrane helix</keyword>
<evidence type="ECO:0000256" key="2">
    <source>
        <dbReference type="SAM" id="MobiDB-lite"/>
    </source>
</evidence>
<feature type="transmembrane region" description="Helical" evidence="3">
    <location>
        <begin position="7"/>
        <end position="28"/>
    </location>
</feature>
<comment type="similarity">
    <text evidence="1">Belongs to the LysR transcriptional regulatory family.</text>
</comment>
<evidence type="ECO:0000256" key="1">
    <source>
        <dbReference type="ARBA" id="ARBA00009437"/>
    </source>
</evidence>
<evidence type="ECO:0008006" key="6">
    <source>
        <dbReference type="Google" id="ProtNLM"/>
    </source>
</evidence>
<feature type="region of interest" description="Disordered" evidence="2">
    <location>
        <begin position="151"/>
        <end position="207"/>
    </location>
</feature>